<keyword evidence="2" id="KW-1185">Reference proteome</keyword>
<gene>
    <name evidence="1" type="ORF">CONCODRAFT_13602</name>
</gene>
<organism evidence="1 2">
    <name type="scientific">Conidiobolus coronatus (strain ATCC 28846 / CBS 209.66 / NRRL 28638)</name>
    <name type="common">Delacroixia coronata</name>
    <dbReference type="NCBI Taxonomy" id="796925"/>
    <lineage>
        <taxon>Eukaryota</taxon>
        <taxon>Fungi</taxon>
        <taxon>Fungi incertae sedis</taxon>
        <taxon>Zoopagomycota</taxon>
        <taxon>Entomophthoromycotina</taxon>
        <taxon>Entomophthoromycetes</taxon>
        <taxon>Entomophthorales</taxon>
        <taxon>Ancylistaceae</taxon>
        <taxon>Conidiobolus</taxon>
    </lineage>
</organism>
<evidence type="ECO:0008006" key="3">
    <source>
        <dbReference type="Google" id="ProtNLM"/>
    </source>
</evidence>
<evidence type="ECO:0000313" key="2">
    <source>
        <dbReference type="Proteomes" id="UP000070444"/>
    </source>
</evidence>
<evidence type="ECO:0000313" key="1">
    <source>
        <dbReference type="EMBL" id="KXN64979.1"/>
    </source>
</evidence>
<dbReference type="EMBL" id="KQ965034">
    <property type="protein sequence ID" value="KXN64979.1"/>
    <property type="molecule type" value="Genomic_DNA"/>
</dbReference>
<proteinExistence type="predicted"/>
<accession>A0A137NQE5</accession>
<sequence length="191" mass="21678">MYNNILNYQIYHSIHSHNGNPILTIEYFSICNSEINPKPPKVEKKKLFVQNLTGKAEKWYKLLRKQALTFEEKEKFKKAGICFYCKGLSSNLLRGEDLSSKLSDKLLMINKTSPTLNTQQIDPSHLILNIQLNNHGTLTDHTITPIQNLNGSTLNPNQLLTITLNITVRPSTIQLSFKISESLTPTILGQN</sequence>
<name>A0A137NQE5_CONC2</name>
<reference evidence="1 2" key="1">
    <citation type="journal article" date="2015" name="Genome Biol. Evol.">
        <title>Phylogenomic analyses indicate that early fungi evolved digesting cell walls of algal ancestors of land plants.</title>
        <authorList>
            <person name="Chang Y."/>
            <person name="Wang S."/>
            <person name="Sekimoto S."/>
            <person name="Aerts A.L."/>
            <person name="Choi C."/>
            <person name="Clum A."/>
            <person name="LaButti K.M."/>
            <person name="Lindquist E.A."/>
            <person name="Yee Ngan C."/>
            <person name="Ohm R.A."/>
            <person name="Salamov A.A."/>
            <person name="Grigoriev I.V."/>
            <person name="Spatafora J.W."/>
            <person name="Berbee M.L."/>
        </authorList>
    </citation>
    <scope>NUCLEOTIDE SEQUENCE [LARGE SCALE GENOMIC DNA]</scope>
    <source>
        <strain evidence="1 2">NRRL 28638</strain>
    </source>
</reference>
<dbReference type="Proteomes" id="UP000070444">
    <property type="component" value="Unassembled WGS sequence"/>
</dbReference>
<protein>
    <recommendedName>
        <fullName evidence="3">Retrotransposon gag domain-containing protein</fullName>
    </recommendedName>
</protein>
<dbReference type="AlphaFoldDB" id="A0A137NQE5"/>